<evidence type="ECO:0000256" key="1">
    <source>
        <dbReference type="SAM" id="MobiDB-lite"/>
    </source>
</evidence>
<protein>
    <submittedName>
        <fullName evidence="2">Bacterial conjugation TrbI-like family protein</fullName>
    </submittedName>
</protein>
<feature type="region of interest" description="Disordered" evidence="1">
    <location>
        <begin position="151"/>
        <end position="183"/>
    </location>
</feature>
<organism evidence="2 3">
    <name type="scientific">Orientia tsutsugamushi str. UT144</name>
    <dbReference type="NCBI Taxonomy" id="1441384"/>
    <lineage>
        <taxon>Bacteria</taxon>
        <taxon>Pseudomonadati</taxon>
        <taxon>Pseudomonadota</taxon>
        <taxon>Alphaproteobacteria</taxon>
        <taxon>Rickettsiales</taxon>
        <taxon>Rickettsiaceae</taxon>
        <taxon>Rickettsieae</taxon>
        <taxon>Orientia</taxon>
    </lineage>
</organism>
<dbReference type="InterPro" id="IPR005498">
    <property type="entry name" value="T4SS_VirB10/TraB/TrbI"/>
</dbReference>
<proteinExistence type="predicted"/>
<dbReference type="PATRIC" id="fig|1441384.3.peg.106"/>
<feature type="compositionally biased region" description="Basic and acidic residues" evidence="1">
    <location>
        <begin position="167"/>
        <end position="183"/>
    </location>
</feature>
<feature type="compositionally biased region" description="Polar residues" evidence="1">
    <location>
        <begin position="155"/>
        <end position="166"/>
    </location>
</feature>
<accession>A0A0F3RMZ5</accession>
<reference evidence="2 3" key="1">
    <citation type="submission" date="2015-01" db="EMBL/GenBank/DDBJ databases">
        <title>Genome Sequencing of Rickettsiales.</title>
        <authorList>
            <person name="Daugherty S.C."/>
            <person name="Su Q."/>
            <person name="Abolude K."/>
            <person name="Beier-Sexton M."/>
            <person name="Carlyon J.A."/>
            <person name="Carter R."/>
            <person name="Day N.P."/>
            <person name="Dumler S.J."/>
            <person name="Dyachenko V."/>
            <person name="Godinez A."/>
            <person name="Kurtti T.J."/>
            <person name="Lichay M."/>
            <person name="Mullins K.E."/>
            <person name="Ott S."/>
            <person name="Pappas-Brown V."/>
            <person name="Paris D.H."/>
            <person name="Patel P."/>
            <person name="Richards A.L."/>
            <person name="Sadzewicz L."/>
            <person name="Sears K."/>
            <person name="Seidman D."/>
            <person name="Sengamalay N."/>
            <person name="Stenos J."/>
            <person name="Tallon L.J."/>
            <person name="Vincent G."/>
            <person name="Fraser C.M."/>
            <person name="Munderloh U."/>
            <person name="Dunning-Hotopp J.C."/>
        </authorList>
    </citation>
    <scope>NUCLEOTIDE SEQUENCE [LARGE SCALE GENOMIC DNA]</scope>
    <source>
        <strain evidence="2 3">UT144</strain>
    </source>
</reference>
<dbReference type="Proteomes" id="UP000033580">
    <property type="component" value="Unassembled WGS sequence"/>
</dbReference>
<dbReference type="Pfam" id="PF03743">
    <property type="entry name" value="TrbI"/>
    <property type="match status" value="1"/>
</dbReference>
<sequence>MLSSASSILKLLQVKFHYGDIIEKHVEGWLIGEDGRSGIKGIVVDKSSNIASMAALNGVLSNIAKFLQAKAIKPDMTPTLNLVTGGHQQQEFQIGDALKSGVCSGASNAFDKLADFAIKRADSMSPVIVVASGRVIDVVFKKGFDLCEHKKKPHNSTYSPSTNNEKVNLHNKFDQSQRLEEHL</sequence>
<comment type="caution">
    <text evidence="2">The sequence shown here is derived from an EMBL/GenBank/DDBJ whole genome shotgun (WGS) entry which is preliminary data.</text>
</comment>
<gene>
    <name evidence="2" type="ORF">OTUT144_1389</name>
</gene>
<evidence type="ECO:0000313" key="3">
    <source>
        <dbReference type="Proteomes" id="UP000033580"/>
    </source>
</evidence>
<dbReference type="CDD" id="cd16430">
    <property type="entry name" value="TraB"/>
    <property type="match status" value="1"/>
</dbReference>
<dbReference type="EMBL" id="LAOR01000107">
    <property type="protein sequence ID" value="KJW06584.1"/>
    <property type="molecule type" value="Genomic_DNA"/>
</dbReference>
<evidence type="ECO:0000313" key="2">
    <source>
        <dbReference type="EMBL" id="KJW06584.1"/>
    </source>
</evidence>
<dbReference type="AlphaFoldDB" id="A0A0F3RMZ5"/>
<name>A0A0F3RMZ5_ORITS</name>